<keyword evidence="1" id="KW-1133">Transmembrane helix</keyword>
<evidence type="ECO:0000313" key="2">
    <source>
        <dbReference type="EMBL" id="CDW48480.1"/>
    </source>
</evidence>
<reference evidence="2" key="1">
    <citation type="submission" date="2014-05" db="EMBL/GenBank/DDBJ databases">
        <authorList>
            <person name="Chronopoulou M."/>
        </authorList>
    </citation>
    <scope>NUCLEOTIDE SEQUENCE</scope>
    <source>
        <tissue evidence="2">Whole organism</tissue>
    </source>
</reference>
<accession>A0A0K2VDQ9</accession>
<keyword evidence="1" id="KW-0472">Membrane</keyword>
<proteinExistence type="predicted"/>
<feature type="non-terminal residue" evidence="2">
    <location>
        <position position="236"/>
    </location>
</feature>
<organism evidence="2">
    <name type="scientific">Lepeophtheirus salmonis</name>
    <name type="common">Salmon louse</name>
    <name type="synonym">Caligus salmonis</name>
    <dbReference type="NCBI Taxonomy" id="72036"/>
    <lineage>
        <taxon>Eukaryota</taxon>
        <taxon>Metazoa</taxon>
        <taxon>Ecdysozoa</taxon>
        <taxon>Arthropoda</taxon>
        <taxon>Crustacea</taxon>
        <taxon>Multicrustacea</taxon>
        <taxon>Hexanauplia</taxon>
        <taxon>Copepoda</taxon>
        <taxon>Siphonostomatoida</taxon>
        <taxon>Caligidae</taxon>
        <taxon>Lepeophtheirus</taxon>
    </lineage>
</organism>
<feature type="non-terminal residue" evidence="2">
    <location>
        <position position="1"/>
    </location>
</feature>
<sequence>LITLIYDSVNILLTIIIYHLTTSKLSIFKNVSESMYNWMSLAHDIVLSVHPTIMMGYLFLLTTSRIMFVKVEKWTKKDLDERISSNEMILLEEIRNGYNILSLLKEFNSIMGNLLSIHAMYLLKSLCMGLYFLITTSMGISFSYANALAVFLFILIVGNIFFKSHHLHQTGDDIKNLLQEARAQIEKHSVDCVTSQKTQLKVFIFTQRLKDLNYPLRSSFVPISKEFELSLLLNAF</sequence>
<keyword evidence="1" id="KW-0812">Transmembrane</keyword>
<name>A0A0K2VDQ9_LEPSM</name>
<feature type="transmembrane region" description="Helical" evidence="1">
    <location>
        <begin position="140"/>
        <end position="162"/>
    </location>
</feature>
<feature type="transmembrane region" description="Helical" evidence="1">
    <location>
        <begin position="114"/>
        <end position="134"/>
    </location>
</feature>
<dbReference type="AlphaFoldDB" id="A0A0K2VDQ9"/>
<feature type="transmembrane region" description="Helical" evidence="1">
    <location>
        <begin position="45"/>
        <end position="68"/>
    </location>
</feature>
<dbReference type="EMBL" id="HACA01031119">
    <property type="protein sequence ID" value="CDW48480.1"/>
    <property type="molecule type" value="Transcribed_RNA"/>
</dbReference>
<evidence type="ECO:0000256" key="1">
    <source>
        <dbReference type="SAM" id="Phobius"/>
    </source>
</evidence>
<protein>
    <submittedName>
        <fullName evidence="2">Uncharacterized protein</fullName>
    </submittedName>
</protein>